<sequence length="1158" mass="122651">MSATASSAEGGRISARRSSGPSNPIPPSDDASYSQYRSPSFSNINGLSQLTRSSSSSAVAPARPPNHRSVSGSAETGHFSGFTTTASPSATPSDGPAEDPLAVANNNSSSSSSNSGSNNNHNNSNANNKNRAMTASPSVFGMSKLDQSAWSDSSGANASATSSAWTGRSSGILGGGTADSDVGGTATTSNVSTPGRAPTVGPNELTTGPAGYPRSPLLSADGVAWPNPRGTASTLGWPNDLASSNHEFILEAQTSPSMAKEPVKPSALQRQTTTASSGGANVAVIRGSEVSSPEQVRRDPLRTSTLTSDANRKPSTTPASEGIISSSDAATPLEGALSGPRESALKRVPQRSSTLDPGHLASHIDKRKELEPQHSSNLPEDIGAGVRGMSLREQFGETPYPGQQMGPVPESPRQHHGQGPMGQLPMFQHSPQQHQFGHAQRPSFAYGYPQQDSFVHPTPFYPGASRSPEPYTAYGQGMPAIDMSGYESYRTTPDPYAPPPSGRPMYATPGPPPPQSSSHGSTPQSPQFGPSGLPQTHAPIPLRGQAEGILYGTPGGYGHALGLPPMSMQGRPPPPPLLGGPNFSYGPGARASMTPGPSPGPVQSLMMPGPSPPPHLLFPPQSPLIPGGMGGDKKLVQQQHHSPAPMLTGGHRRMGSHLENVGPGLGGRGAAPPGAYGPAAVSQGQVAFNYSASLAQGWNNRMMGHRRIPTGPGGVMAPPMSYHGPMGSESMGPAGGFIPPSPGSYYGGVAPAPPVGARSPLLEEFRGRHAKSRRFELRDILGSIVEFSSDQHGSRFIQEKLDSATEEEKDKVFDELLPSARQLMTDVFGNYVIQKMFEHGSEPQRSILAKEMEGHILSLSLGTYGCRVVQKAFEHTTDEQRVTLAKELSGHVLQCVKDQNANHVVQKVIERVDPSEIDFIPQAFRGQVLSLAAHCYSCRVLQRIFEHCHESQSRPLLDELHGDVLRLMQDQYGNYVIQWVLQKGQARDREEVIGKIKGQVLALSRHKFASNVIEEVIRTADPDNRAELVEEILTPKLVNEGASAPGPRGATTSPPQAVVGPDGETAVVPPSPNQAQKIAPAVIMMKDQFANYVLQRFLEVAQGEQRARLIAAVRPQLISMRRYSNGYAKHLAAIEKLIEERPGDVQVPKPNVEVVVPA</sequence>
<proteinExistence type="predicted"/>
<dbReference type="Proteomes" id="UP000245626">
    <property type="component" value="Unassembled WGS sequence"/>
</dbReference>
<evidence type="ECO:0000313" key="2">
    <source>
        <dbReference type="Proteomes" id="UP000245626"/>
    </source>
</evidence>
<organism evidence="1 2">
    <name type="scientific">Violaceomyces palustris</name>
    <dbReference type="NCBI Taxonomy" id="1673888"/>
    <lineage>
        <taxon>Eukaryota</taxon>
        <taxon>Fungi</taxon>
        <taxon>Dikarya</taxon>
        <taxon>Basidiomycota</taxon>
        <taxon>Ustilaginomycotina</taxon>
        <taxon>Ustilaginomycetes</taxon>
        <taxon>Violaceomycetales</taxon>
        <taxon>Violaceomycetaceae</taxon>
        <taxon>Violaceomyces</taxon>
    </lineage>
</organism>
<protein>
    <submittedName>
        <fullName evidence="1">ARM repeat-containing protein</fullName>
    </submittedName>
</protein>
<name>A0ACD0NY34_9BASI</name>
<evidence type="ECO:0000313" key="1">
    <source>
        <dbReference type="EMBL" id="PWN50743.1"/>
    </source>
</evidence>
<dbReference type="EMBL" id="KZ819901">
    <property type="protein sequence ID" value="PWN50743.1"/>
    <property type="molecule type" value="Genomic_DNA"/>
</dbReference>
<keyword evidence="2" id="KW-1185">Reference proteome</keyword>
<gene>
    <name evidence="1" type="ORF">IE53DRAFT_368640</name>
</gene>
<reference evidence="1 2" key="1">
    <citation type="journal article" date="2018" name="Mol. Biol. Evol.">
        <title>Broad Genomic Sampling Reveals a Smut Pathogenic Ancestry of the Fungal Clade Ustilaginomycotina.</title>
        <authorList>
            <person name="Kijpornyongpan T."/>
            <person name="Mondo S.J."/>
            <person name="Barry K."/>
            <person name="Sandor L."/>
            <person name="Lee J."/>
            <person name="Lipzen A."/>
            <person name="Pangilinan J."/>
            <person name="LaButti K."/>
            <person name="Hainaut M."/>
            <person name="Henrissat B."/>
            <person name="Grigoriev I.V."/>
            <person name="Spatafora J.W."/>
            <person name="Aime M.C."/>
        </authorList>
    </citation>
    <scope>NUCLEOTIDE SEQUENCE [LARGE SCALE GENOMIC DNA]</scope>
    <source>
        <strain evidence="1 2">SA 807</strain>
    </source>
</reference>
<accession>A0ACD0NY34</accession>